<comment type="caution">
    <text evidence="2">The sequence shown here is derived from an EMBL/GenBank/DDBJ whole genome shotgun (WGS) entry which is preliminary data.</text>
</comment>
<keyword evidence="3" id="KW-1185">Reference proteome</keyword>
<name>A0A7W7N3P7_9CAUL</name>
<dbReference type="Proteomes" id="UP000539957">
    <property type="component" value="Unassembled WGS sequence"/>
</dbReference>
<reference evidence="2 3" key="1">
    <citation type="submission" date="2020-08" db="EMBL/GenBank/DDBJ databases">
        <title>Functional genomics of gut bacteria from endangered species of beetles.</title>
        <authorList>
            <person name="Carlos-Shanley C."/>
        </authorList>
    </citation>
    <scope>NUCLEOTIDE SEQUENCE [LARGE SCALE GENOMIC DNA]</scope>
    <source>
        <strain evidence="2 3">S00123</strain>
    </source>
</reference>
<feature type="coiled-coil region" evidence="1">
    <location>
        <begin position="107"/>
        <end position="137"/>
    </location>
</feature>
<accession>A0A7W7N3P7</accession>
<dbReference type="EMBL" id="JACHKY010000002">
    <property type="protein sequence ID" value="MBB4797566.1"/>
    <property type="molecule type" value="Genomic_DNA"/>
</dbReference>
<protein>
    <submittedName>
        <fullName evidence="2">Uncharacterized protein</fullName>
    </submittedName>
</protein>
<evidence type="ECO:0000313" key="3">
    <source>
        <dbReference type="Proteomes" id="UP000539957"/>
    </source>
</evidence>
<dbReference type="AlphaFoldDB" id="A0A7W7N3P7"/>
<dbReference type="RefSeq" id="WP_184268268.1">
    <property type="nucleotide sequence ID" value="NZ_JACHKY010000002.1"/>
</dbReference>
<organism evidence="2 3">
    <name type="scientific">Brevundimonas bullata</name>
    <dbReference type="NCBI Taxonomy" id="13160"/>
    <lineage>
        <taxon>Bacteria</taxon>
        <taxon>Pseudomonadati</taxon>
        <taxon>Pseudomonadota</taxon>
        <taxon>Alphaproteobacteria</taxon>
        <taxon>Caulobacterales</taxon>
        <taxon>Caulobacteraceae</taxon>
        <taxon>Brevundimonas</taxon>
    </lineage>
</organism>
<evidence type="ECO:0000313" key="2">
    <source>
        <dbReference type="EMBL" id="MBB4797566.1"/>
    </source>
</evidence>
<proteinExistence type="predicted"/>
<gene>
    <name evidence="2" type="ORF">HNP32_001290</name>
</gene>
<evidence type="ECO:0000256" key="1">
    <source>
        <dbReference type="SAM" id="Coils"/>
    </source>
</evidence>
<keyword evidence="1" id="KW-0175">Coiled coil</keyword>
<sequence length="141" mass="15874">MNRTQHVLLARALIDANGGVDACCKPVTRVERSQLYAYRDFNSGVYMPADVIDVLESRAKNPVYSQFLFSQMQAEPQTACVVQEAADVDEAANDVWRFIRHAAAEGRELTETEKREAERLLQRVDRENAELRAVLNMAAST</sequence>